<evidence type="ECO:0000256" key="1">
    <source>
        <dbReference type="SAM" id="MobiDB-lite"/>
    </source>
</evidence>
<feature type="region of interest" description="Disordered" evidence="1">
    <location>
        <begin position="157"/>
        <end position="179"/>
    </location>
</feature>
<feature type="compositionally biased region" description="Basic and acidic residues" evidence="1">
    <location>
        <begin position="157"/>
        <end position="176"/>
    </location>
</feature>
<evidence type="ECO:0000313" key="2">
    <source>
        <dbReference type="EMBL" id="KAF4312175.1"/>
    </source>
</evidence>
<evidence type="ECO:0000313" key="3">
    <source>
        <dbReference type="Proteomes" id="UP000572817"/>
    </source>
</evidence>
<comment type="caution">
    <text evidence="2">The sequence shown here is derived from an EMBL/GenBank/DDBJ whole genome shotgun (WGS) entry which is preliminary data.</text>
</comment>
<sequence>MNADDDTSEWPSQRWSIDRNFSDTITSFESFLKALTVPRPPPPKRPSDEDIDRQLARQLSNCPFLGLPREVIDKITSYIATPAAVQYAASKGYFQNPWAALLPFPFFGALGSARLTRQAADLASLALTCRYLLSILHPTVHTLLTCGADVVLEERLSGSRGSRDGATERAPERPSDPRSLTSATVIVVERLHKDRQEARRSGGTDVAALDFVQEIFEKDVLGVYEDMRVSQVMQHLKGKMPTLRS</sequence>
<accession>A0A8H4N7Q0</accession>
<proteinExistence type="predicted"/>
<dbReference type="EMBL" id="WWBZ02000007">
    <property type="protein sequence ID" value="KAF4312175.1"/>
    <property type="molecule type" value="Genomic_DNA"/>
</dbReference>
<reference evidence="2" key="1">
    <citation type="submission" date="2020-04" db="EMBL/GenBank/DDBJ databases">
        <title>Genome Assembly and Annotation of Botryosphaeria dothidea sdau 11-99, a Latent Pathogen of Apple Fruit Ring Rot in China.</title>
        <authorList>
            <person name="Yu C."/>
            <person name="Diao Y."/>
            <person name="Lu Q."/>
            <person name="Zhao J."/>
            <person name="Cui S."/>
            <person name="Peng C."/>
            <person name="He B."/>
            <person name="Liu H."/>
        </authorList>
    </citation>
    <scope>NUCLEOTIDE SEQUENCE [LARGE SCALE GENOMIC DNA]</scope>
    <source>
        <strain evidence="2">Sdau11-99</strain>
    </source>
</reference>
<dbReference type="Proteomes" id="UP000572817">
    <property type="component" value="Unassembled WGS sequence"/>
</dbReference>
<name>A0A8H4N7Q0_9PEZI</name>
<gene>
    <name evidence="2" type="ORF">GTA08_BOTSDO12313</name>
</gene>
<keyword evidence="3" id="KW-1185">Reference proteome</keyword>
<protein>
    <submittedName>
        <fullName evidence="2">Uncharacterized protein</fullName>
    </submittedName>
</protein>
<dbReference type="AlphaFoldDB" id="A0A8H4N7Q0"/>
<organism evidence="2 3">
    <name type="scientific">Botryosphaeria dothidea</name>
    <dbReference type="NCBI Taxonomy" id="55169"/>
    <lineage>
        <taxon>Eukaryota</taxon>
        <taxon>Fungi</taxon>
        <taxon>Dikarya</taxon>
        <taxon>Ascomycota</taxon>
        <taxon>Pezizomycotina</taxon>
        <taxon>Dothideomycetes</taxon>
        <taxon>Dothideomycetes incertae sedis</taxon>
        <taxon>Botryosphaeriales</taxon>
        <taxon>Botryosphaeriaceae</taxon>
        <taxon>Botryosphaeria</taxon>
    </lineage>
</organism>